<evidence type="ECO:0000313" key="2">
    <source>
        <dbReference type="Proteomes" id="UP000800094"/>
    </source>
</evidence>
<keyword evidence="2" id="KW-1185">Reference proteome</keyword>
<dbReference type="EMBL" id="ML987217">
    <property type="protein sequence ID" value="KAF2240501.1"/>
    <property type="molecule type" value="Genomic_DNA"/>
</dbReference>
<name>A0A6A6HR43_9PLEO</name>
<proteinExistence type="predicted"/>
<dbReference type="AlphaFoldDB" id="A0A6A6HR43"/>
<dbReference type="RefSeq" id="XP_033675505.1">
    <property type="nucleotide sequence ID" value="XM_033834260.1"/>
</dbReference>
<organism evidence="1 2">
    <name type="scientific">Trematosphaeria pertusa</name>
    <dbReference type="NCBI Taxonomy" id="390896"/>
    <lineage>
        <taxon>Eukaryota</taxon>
        <taxon>Fungi</taxon>
        <taxon>Dikarya</taxon>
        <taxon>Ascomycota</taxon>
        <taxon>Pezizomycotina</taxon>
        <taxon>Dothideomycetes</taxon>
        <taxon>Pleosporomycetidae</taxon>
        <taxon>Pleosporales</taxon>
        <taxon>Massarineae</taxon>
        <taxon>Trematosphaeriaceae</taxon>
        <taxon>Trematosphaeria</taxon>
    </lineage>
</organism>
<sequence>MATHKLYEADKPEHCSRLESLPREVREKIYFYLGFPVAGHCVHYCDKPCSVHQALRFGQERKRHFEELKRQYEQKKENARWTSYNEGEITKFKEQARIALASNVVTISAIAKGQGLIPGKVSISGVDESRLEHKLFQIPECGLLLANRFFYDDLSACFEADSAIAREVPKPVHQHFCSGSCFLSLDDDEGDNEGIPSPWS</sequence>
<accession>A0A6A6HR43</accession>
<evidence type="ECO:0000313" key="1">
    <source>
        <dbReference type="EMBL" id="KAF2240501.1"/>
    </source>
</evidence>
<dbReference type="OrthoDB" id="3812182at2759"/>
<dbReference type="GeneID" id="54587590"/>
<protein>
    <submittedName>
        <fullName evidence="1">Uncharacterized protein</fullName>
    </submittedName>
</protein>
<dbReference type="Proteomes" id="UP000800094">
    <property type="component" value="Unassembled WGS sequence"/>
</dbReference>
<gene>
    <name evidence="1" type="ORF">BU26DRAFT_572686</name>
</gene>
<reference evidence="1" key="1">
    <citation type="journal article" date="2020" name="Stud. Mycol.">
        <title>101 Dothideomycetes genomes: a test case for predicting lifestyles and emergence of pathogens.</title>
        <authorList>
            <person name="Haridas S."/>
            <person name="Albert R."/>
            <person name="Binder M."/>
            <person name="Bloem J."/>
            <person name="Labutti K."/>
            <person name="Salamov A."/>
            <person name="Andreopoulos B."/>
            <person name="Baker S."/>
            <person name="Barry K."/>
            <person name="Bills G."/>
            <person name="Bluhm B."/>
            <person name="Cannon C."/>
            <person name="Castanera R."/>
            <person name="Culley D."/>
            <person name="Daum C."/>
            <person name="Ezra D."/>
            <person name="Gonzalez J."/>
            <person name="Henrissat B."/>
            <person name="Kuo A."/>
            <person name="Liang C."/>
            <person name="Lipzen A."/>
            <person name="Lutzoni F."/>
            <person name="Magnuson J."/>
            <person name="Mondo S."/>
            <person name="Nolan M."/>
            <person name="Ohm R."/>
            <person name="Pangilinan J."/>
            <person name="Park H.-J."/>
            <person name="Ramirez L."/>
            <person name="Alfaro M."/>
            <person name="Sun H."/>
            <person name="Tritt A."/>
            <person name="Yoshinaga Y."/>
            <person name="Zwiers L.-H."/>
            <person name="Turgeon B."/>
            <person name="Goodwin S."/>
            <person name="Spatafora J."/>
            <person name="Crous P."/>
            <person name="Grigoriev I."/>
        </authorList>
    </citation>
    <scope>NUCLEOTIDE SEQUENCE</scope>
    <source>
        <strain evidence="1">CBS 122368</strain>
    </source>
</reference>